<dbReference type="EMBL" id="SPMZ01000012">
    <property type="protein sequence ID" value="NMQ18424.1"/>
    <property type="molecule type" value="Genomic_DNA"/>
</dbReference>
<dbReference type="RefSeq" id="WP_169247686.1">
    <property type="nucleotide sequence ID" value="NZ_SPMZ01000012.1"/>
</dbReference>
<keyword evidence="1" id="KW-0812">Transmembrane</keyword>
<proteinExistence type="predicted"/>
<name>A0ABX1TIL6_9GAMM</name>
<keyword evidence="1" id="KW-1133">Transmembrane helix</keyword>
<keyword evidence="3" id="KW-1185">Reference proteome</keyword>
<feature type="transmembrane region" description="Helical" evidence="1">
    <location>
        <begin position="142"/>
        <end position="159"/>
    </location>
</feature>
<accession>A0ABX1TIL6</accession>
<dbReference type="Proteomes" id="UP000760480">
    <property type="component" value="Unassembled WGS sequence"/>
</dbReference>
<organism evidence="2 3">
    <name type="scientific">Candidatus Competibacter phosphatis</name>
    <dbReference type="NCBI Taxonomy" id="221280"/>
    <lineage>
        <taxon>Bacteria</taxon>
        <taxon>Pseudomonadati</taxon>
        <taxon>Pseudomonadota</taxon>
        <taxon>Gammaproteobacteria</taxon>
        <taxon>Candidatus Competibacteraceae</taxon>
        <taxon>Candidatus Competibacter</taxon>
    </lineage>
</organism>
<keyword evidence="1" id="KW-0472">Membrane</keyword>
<feature type="transmembrane region" description="Helical" evidence="1">
    <location>
        <begin position="89"/>
        <end position="107"/>
    </location>
</feature>
<evidence type="ECO:0000256" key="1">
    <source>
        <dbReference type="SAM" id="Phobius"/>
    </source>
</evidence>
<comment type="caution">
    <text evidence="2">The sequence shown here is derived from an EMBL/GenBank/DDBJ whole genome shotgun (WGS) entry which is preliminary data.</text>
</comment>
<sequence length="197" mass="22700">MSELELSPTEPVPTQRSLLRQIFRPRDIGFYLMILLSWIGAAYTQTDAQSSRWYWHYLIPVFGLICIATQWNNVEPTAKARVLLIARQILHWGTLLLLMQVVFMATTQGFMSSFDDRQASFLLMLNVTLTTFLAGIYSDWRLCVVAIFLGSSSTVMIMVQNLIPILVYAAVGIIIVYLIWNWLYNRWQARRSPEKSA</sequence>
<evidence type="ECO:0000313" key="3">
    <source>
        <dbReference type="Proteomes" id="UP000760480"/>
    </source>
</evidence>
<feature type="transmembrane region" description="Helical" evidence="1">
    <location>
        <begin position="119"/>
        <end position="137"/>
    </location>
</feature>
<feature type="transmembrane region" description="Helical" evidence="1">
    <location>
        <begin position="28"/>
        <end position="46"/>
    </location>
</feature>
<gene>
    <name evidence="2" type="ORF">E4P82_03960</name>
</gene>
<protein>
    <submittedName>
        <fullName evidence="2">Uncharacterized protein</fullName>
    </submittedName>
</protein>
<reference evidence="2 3" key="1">
    <citation type="submission" date="2019-03" db="EMBL/GenBank/DDBJ databases">
        <title>Metabolic reconstructions from genomes of highly enriched 'Candidatus Accumulibacter' and 'Candidatus Competibacter' bioreactor populations.</title>
        <authorList>
            <person name="Annavajhala M.K."/>
            <person name="Welles L."/>
            <person name="Abbas B."/>
            <person name="Sorokin D."/>
            <person name="Park H."/>
            <person name="Van Loosdrecht M."/>
            <person name="Chandran K."/>
        </authorList>
    </citation>
    <scope>NUCLEOTIDE SEQUENCE [LARGE SCALE GENOMIC DNA]</scope>
    <source>
        <strain evidence="2 3">SBR_G</strain>
    </source>
</reference>
<feature type="transmembrane region" description="Helical" evidence="1">
    <location>
        <begin position="165"/>
        <end position="184"/>
    </location>
</feature>
<evidence type="ECO:0000313" key="2">
    <source>
        <dbReference type="EMBL" id="NMQ18424.1"/>
    </source>
</evidence>
<feature type="transmembrane region" description="Helical" evidence="1">
    <location>
        <begin position="52"/>
        <end position="69"/>
    </location>
</feature>